<dbReference type="PANTHER" id="PTHR47684">
    <property type="entry name" value="PROTEIN TONSOKU"/>
    <property type="match status" value="1"/>
</dbReference>
<feature type="region of interest" description="Disordered" evidence="10">
    <location>
        <begin position="490"/>
        <end position="514"/>
    </location>
</feature>
<evidence type="ECO:0000256" key="6">
    <source>
        <dbReference type="ARBA" id="ARBA00023242"/>
    </source>
</evidence>
<keyword evidence="5" id="KW-0156">Chromatin regulator</keyword>
<evidence type="ECO:0000256" key="7">
    <source>
        <dbReference type="ARBA" id="ARBA00069409"/>
    </source>
</evidence>
<keyword evidence="12" id="KW-1185">Reference proteome</keyword>
<name>A0A834ZQH8_TETSI</name>
<dbReference type="Gene3D" id="3.80.10.10">
    <property type="entry name" value="Ribonuclease Inhibitor"/>
    <property type="match status" value="1"/>
</dbReference>
<evidence type="ECO:0000256" key="2">
    <source>
        <dbReference type="ARBA" id="ARBA00010999"/>
    </source>
</evidence>
<keyword evidence="8" id="KW-0802">TPR repeat</keyword>
<dbReference type="GO" id="GO:0005654">
    <property type="term" value="C:nucleoplasm"/>
    <property type="evidence" value="ECO:0007669"/>
    <property type="project" value="UniProtKB-SubCell"/>
</dbReference>
<dbReference type="InterPro" id="IPR019734">
    <property type="entry name" value="TPR_rpt"/>
</dbReference>
<accession>A0A834ZQH8</accession>
<comment type="subcellular location">
    <subcellularLocation>
        <location evidence="1">Nucleus</location>
        <location evidence="1">Nucleoplasm</location>
    </subcellularLocation>
</comment>
<dbReference type="Pfam" id="PF13424">
    <property type="entry name" value="TPR_12"/>
    <property type="match status" value="1"/>
</dbReference>
<dbReference type="SUPFAM" id="SSF52047">
    <property type="entry name" value="RNI-like"/>
    <property type="match status" value="1"/>
</dbReference>
<evidence type="ECO:0000256" key="5">
    <source>
        <dbReference type="ARBA" id="ARBA00022853"/>
    </source>
</evidence>
<dbReference type="FunFam" id="1.25.40.10:FF:000961">
    <property type="entry name" value="Protein TONSOKU"/>
    <property type="match status" value="1"/>
</dbReference>
<dbReference type="Pfam" id="PF13176">
    <property type="entry name" value="TPR_7"/>
    <property type="match status" value="1"/>
</dbReference>
<feature type="repeat" description="TPR" evidence="8">
    <location>
        <begin position="249"/>
        <end position="282"/>
    </location>
</feature>
<keyword evidence="9" id="KW-0175">Coiled coil</keyword>
<evidence type="ECO:0000313" key="12">
    <source>
        <dbReference type="Proteomes" id="UP000655225"/>
    </source>
</evidence>
<dbReference type="Gene3D" id="1.25.40.10">
    <property type="entry name" value="Tetratricopeptide repeat domain"/>
    <property type="match status" value="2"/>
</dbReference>
<dbReference type="OrthoDB" id="626167at2759"/>
<dbReference type="GO" id="GO:0072423">
    <property type="term" value="P:response to DNA damage checkpoint signaling"/>
    <property type="evidence" value="ECO:0007669"/>
    <property type="project" value="InterPro"/>
</dbReference>
<keyword evidence="6" id="KW-0539">Nucleus</keyword>
<dbReference type="FunFam" id="3.80.10.10:FF:000500">
    <property type="entry name" value="Protein TONSOKU"/>
    <property type="match status" value="1"/>
</dbReference>
<dbReference type="PROSITE" id="PS50293">
    <property type="entry name" value="TPR_REGION"/>
    <property type="match status" value="1"/>
</dbReference>
<dbReference type="SMART" id="SM00028">
    <property type="entry name" value="TPR"/>
    <property type="match status" value="5"/>
</dbReference>
<dbReference type="GO" id="GO:0042393">
    <property type="term" value="F:histone binding"/>
    <property type="evidence" value="ECO:0007669"/>
    <property type="project" value="UniProtKB-ARBA"/>
</dbReference>
<comment type="caution">
    <text evidence="11">The sequence shown here is derived from an EMBL/GenBank/DDBJ whole genome shotgun (WGS) entry which is preliminary data.</text>
</comment>
<evidence type="ECO:0000256" key="10">
    <source>
        <dbReference type="SAM" id="MobiDB-lite"/>
    </source>
</evidence>
<dbReference type="EMBL" id="JABCRI010000002">
    <property type="protein sequence ID" value="KAF8411665.1"/>
    <property type="molecule type" value="Genomic_DNA"/>
</dbReference>
<protein>
    <recommendedName>
        <fullName evidence="7">Protein TONSOKU</fullName>
    </recommendedName>
</protein>
<feature type="coiled-coil region" evidence="9">
    <location>
        <begin position="299"/>
        <end position="329"/>
    </location>
</feature>
<keyword evidence="3" id="KW-0433">Leucine-rich repeat</keyword>
<evidence type="ECO:0000256" key="9">
    <source>
        <dbReference type="SAM" id="Coils"/>
    </source>
</evidence>
<evidence type="ECO:0000256" key="8">
    <source>
        <dbReference type="PROSITE-ProRule" id="PRU00339"/>
    </source>
</evidence>
<evidence type="ECO:0000256" key="4">
    <source>
        <dbReference type="ARBA" id="ARBA00022737"/>
    </source>
</evidence>
<dbReference type="Proteomes" id="UP000655225">
    <property type="component" value="Unassembled WGS sequence"/>
</dbReference>
<feature type="region of interest" description="Disordered" evidence="10">
    <location>
        <begin position="556"/>
        <end position="586"/>
    </location>
</feature>
<dbReference type="SUPFAM" id="SSF48452">
    <property type="entry name" value="TPR-like"/>
    <property type="match status" value="2"/>
</dbReference>
<dbReference type="InterPro" id="IPR011990">
    <property type="entry name" value="TPR-like_helical_dom_sf"/>
</dbReference>
<dbReference type="InterPro" id="IPR032675">
    <property type="entry name" value="LRR_dom_sf"/>
</dbReference>
<evidence type="ECO:0000256" key="3">
    <source>
        <dbReference type="ARBA" id="ARBA00022614"/>
    </source>
</evidence>
<evidence type="ECO:0000313" key="11">
    <source>
        <dbReference type="EMBL" id="KAF8411665.1"/>
    </source>
</evidence>
<dbReference type="GO" id="GO:0009933">
    <property type="term" value="P:meristem structural organization"/>
    <property type="evidence" value="ECO:0007669"/>
    <property type="project" value="InterPro"/>
</dbReference>
<sequence>MAKDDVQLSTAKRAYKHASMEGNHQEEARWANVIGDILKNKGEYVEALKWLRIDYEVSVKYLPEKQLLPTCQSLGEVYLRLEYFKDALIYQKRHLELAKDANDLIEQQRASTQLGRTYHEMFLRSEDDHYSVRNAKKYFKSSMKLAQTLKENTPSNKSFSVLKEFIDAHNNIGMLEKDLDNLEEAQKILVEGLKICDEEEVIEDDDGRSRLHHNLGSLYMELRMWDKAREHIERDIIICKRIGHCQGEAKGYINLGELHYRVQKYEEAILCYQKALDLAKSMEDEDALVCQIGQNIETVKEAVKVMDELKKEEQNLKKLTRTMVMARGTPGERRCLLQQNASLDRLIEKSSVIFAWLKHREFAKRKKRVASELCDKEKLSDSFLAIGESYQKLRNFNKAHKWYMKSWDTYRSIGNLEGQALVKINIGDVLDSNGDWTVQANLPSIQISALENMHYSHMIRFDNVEEARRLQVVIDNLKRSTDGENVAQNLASDCCSETETEGDDRLSDNKSNAYNSPKISESAFIRSKLPTNVEEFNDDVPLISLLRSNKISSKLKTAQIEKPSSSSKPTEASPRSSSKAIGNQQTVVGRKRVRVVLSDDEGEIHDEADYSRGTLNKCVVEDVATSDEFKRSDIPIDLEESTCSYKSMSPIVAAKNCTHFRSLNTGGVANTSNVSVSGSKIDGDHVSDNVLQKQTAAGLNLHTSDGQRVTFKIDDNLIYVDACSCMVGDKLSIECMKVEVACLYYLQLSEERRSRGLLPIIQHMKCGGKALESLESVETFKDHVWGKGWIEVTIDGWVQKRLMKLYVDSCKKLSESPNLKLLKKLYNLEVSEDEVILSECGLQDISITPLLHALHEHKTVAMLNFSHNLLGNETMEKVQEIFISSSQKYGGLTLDLHCNRFGPTALFQICECPVLFARLEVLNISGNRLTDACGSYLSTILQNCKEIFLFLLLIDIVCFVALYSLNIERCSITSRTIQKIADALDAGSVLAQLCIGNNNPISGNAMINLLAKLATLKRFSELNLNGIKLSKPMVDSLCQLVKKSCLSGLMLGGTSIGADGALQLTEELLSGSQELEKLDLSFCGLTSHHLVRLGADVSFVGGILELNLGGNSIGQEDCIEVGEFGIVDRMLLVGSLDFSNGVNFGFLPSQAFRNIRKDWIDDNVHS</sequence>
<organism evidence="11 12">
    <name type="scientific">Tetracentron sinense</name>
    <name type="common">Spur-leaf</name>
    <dbReference type="NCBI Taxonomy" id="13715"/>
    <lineage>
        <taxon>Eukaryota</taxon>
        <taxon>Viridiplantae</taxon>
        <taxon>Streptophyta</taxon>
        <taxon>Embryophyta</taxon>
        <taxon>Tracheophyta</taxon>
        <taxon>Spermatophyta</taxon>
        <taxon>Magnoliopsida</taxon>
        <taxon>Trochodendrales</taxon>
        <taxon>Trochodendraceae</taxon>
        <taxon>Tetracentron</taxon>
    </lineage>
</organism>
<keyword evidence="4" id="KW-0677">Repeat</keyword>
<dbReference type="AlphaFoldDB" id="A0A834ZQH8"/>
<dbReference type="PROSITE" id="PS50005">
    <property type="entry name" value="TPR"/>
    <property type="match status" value="1"/>
</dbReference>
<dbReference type="InterPro" id="IPR044227">
    <property type="entry name" value="TONSOKU"/>
</dbReference>
<reference evidence="11 12" key="1">
    <citation type="submission" date="2020-04" db="EMBL/GenBank/DDBJ databases">
        <title>Plant Genome Project.</title>
        <authorList>
            <person name="Zhang R.-G."/>
        </authorList>
    </citation>
    <scope>NUCLEOTIDE SEQUENCE [LARGE SCALE GENOMIC DNA]</scope>
    <source>
        <strain evidence="11">YNK0</strain>
        <tissue evidence="11">Leaf</tissue>
    </source>
</reference>
<proteinExistence type="inferred from homology"/>
<gene>
    <name evidence="11" type="ORF">HHK36_004223</name>
</gene>
<dbReference type="GO" id="GO:0040029">
    <property type="term" value="P:epigenetic regulation of gene expression"/>
    <property type="evidence" value="ECO:0007669"/>
    <property type="project" value="InterPro"/>
</dbReference>
<comment type="similarity">
    <text evidence="2">Belongs to the Tonsoku family.</text>
</comment>
<dbReference type="OMA" id="VKPCCRK"/>
<evidence type="ECO:0000256" key="1">
    <source>
        <dbReference type="ARBA" id="ARBA00004642"/>
    </source>
</evidence>
<dbReference type="PANTHER" id="PTHR47684:SF1">
    <property type="entry name" value="PROTEIN TONSOKU"/>
    <property type="match status" value="1"/>
</dbReference>